<evidence type="ECO:0000313" key="2">
    <source>
        <dbReference type="Proteomes" id="UP000030651"/>
    </source>
</evidence>
<keyword evidence="2" id="KW-1185">Reference proteome</keyword>
<dbReference type="RefSeq" id="XP_007836742.1">
    <property type="nucleotide sequence ID" value="XM_007838551.1"/>
</dbReference>
<proteinExistence type="predicted"/>
<evidence type="ECO:0008006" key="3">
    <source>
        <dbReference type="Google" id="ProtNLM"/>
    </source>
</evidence>
<dbReference type="InParanoid" id="W3WVK9"/>
<dbReference type="OrthoDB" id="3758478at2759"/>
<accession>W3WVK9</accession>
<dbReference type="HOGENOM" id="CLU_108113_2_0_1"/>
<organism evidence="1 2">
    <name type="scientific">Pestalotiopsis fici (strain W106-1 / CGMCC3.15140)</name>
    <dbReference type="NCBI Taxonomy" id="1229662"/>
    <lineage>
        <taxon>Eukaryota</taxon>
        <taxon>Fungi</taxon>
        <taxon>Dikarya</taxon>
        <taxon>Ascomycota</taxon>
        <taxon>Pezizomycotina</taxon>
        <taxon>Sordariomycetes</taxon>
        <taxon>Xylariomycetidae</taxon>
        <taxon>Amphisphaeriales</taxon>
        <taxon>Sporocadaceae</taxon>
        <taxon>Pestalotiopsis</taxon>
    </lineage>
</organism>
<reference evidence="2" key="1">
    <citation type="journal article" date="2015" name="BMC Genomics">
        <title>Genomic and transcriptomic analysis of the endophytic fungus Pestalotiopsis fici reveals its lifestyle and high potential for synthesis of natural products.</title>
        <authorList>
            <person name="Wang X."/>
            <person name="Zhang X."/>
            <person name="Liu L."/>
            <person name="Xiang M."/>
            <person name="Wang W."/>
            <person name="Sun X."/>
            <person name="Che Y."/>
            <person name="Guo L."/>
            <person name="Liu G."/>
            <person name="Guo L."/>
            <person name="Wang C."/>
            <person name="Yin W.B."/>
            <person name="Stadler M."/>
            <person name="Zhang X."/>
            <person name="Liu X."/>
        </authorList>
    </citation>
    <scope>NUCLEOTIDE SEQUENCE [LARGE SCALE GENOMIC DNA]</scope>
    <source>
        <strain evidence="2">W106-1 / CGMCC3.15140</strain>
    </source>
</reference>
<dbReference type="eggNOG" id="ENOG502SUN6">
    <property type="taxonomic scope" value="Eukaryota"/>
</dbReference>
<protein>
    <recommendedName>
        <fullName evidence="3">SnoaL-like domain-containing protein</fullName>
    </recommendedName>
</protein>
<sequence length="158" mass="17617">MASIRLAAAMKFIEHFATLDTNILQSILATDYIHQYAPSSIPQQEPFDKQGLIAFVTSLKTIMNGYPMVVKLAMESESSNAVTIWAAGEAIFRDAAKDDGIANQEWNYKAEYIFMIFLDNEGDKIIKTIELVDSKATVDKLLGLSQRAYKNISNQSSQ</sequence>
<dbReference type="AlphaFoldDB" id="W3WVK9"/>
<evidence type="ECO:0000313" key="1">
    <source>
        <dbReference type="EMBL" id="ETS77908.1"/>
    </source>
</evidence>
<dbReference type="EMBL" id="KI912115">
    <property type="protein sequence ID" value="ETS77908.1"/>
    <property type="molecule type" value="Genomic_DNA"/>
</dbReference>
<dbReference type="GeneID" id="19274983"/>
<dbReference type="Proteomes" id="UP000030651">
    <property type="component" value="Unassembled WGS sequence"/>
</dbReference>
<dbReference type="OMA" id="EAYTHEF"/>
<dbReference type="KEGG" id="pfy:PFICI_09970"/>
<gene>
    <name evidence="1" type="ORF">PFICI_09970</name>
</gene>
<name>W3WVK9_PESFW</name>